<dbReference type="GO" id="GO:0016747">
    <property type="term" value="F:acyltransferase activity, transferring groups other than amino-acyl groups"/>
    <property type="evidence" value="ECO:0007669"/>
    <property type="project" value="InterPro"/>
</dbReference>
<dbReference type="CDD" id="cd04301">
    <property type="entry name" value="NAT_SF"/>
    <property type="match status" value="1"/>
</dbReference>
<evidence type="ECO:0000313" key="3">
    <source>
        <dbReference type="Proteomes" id="UP000503308"/>
    </source>
</evidence>
<keyword evidence="3" id="KW-1185">Reference proteome</keyword>
<gene>
    <name evidence="2" type="ORF">G3256_17255</name>
</gene>
<dbReference type="RefSeq" id="WP_169642013.1">
    <property type="nucleotide sequence ID" value="NZ_CP048788.1"/>
</dbReference>
<dbReference type="SUPFAM" id="SSF55729">
    <property type="entry name" value="Acyl-CoA N-acyltransferases (Nat)"/>
    <property type="match status" value="1"/>
</dbReference>
<dbReference type="PANTHER" id="PTHR43451:SF1">
    <property type="entry name" value="ACETYLTRANSFERASE"/>
    <property type="match status" value="1"/>
</dbReference>
<keyword evidence="2" id="KW-0808">Transferase</keyword>
<dbReference type="Gene3D" id="3.40.630.30">
    <property type="match status" value="1"/>
</dbReference>
<reference evidence="2 3" key="1">
    <citation type="submission" date="2020-02" db="EMBL/GenBank/DDBJ databases">
        <title>Genome sequence of Roseobacter ponti.</title>
        <authorList>
            <person name="Hollensteiner J."/>
            <person name="Schneider D."/>
            <person name="Poehlein A."/>
            <person name="Daniel R."/>
        </authorList>
    </citation>
    <scope>NUCLEOTIDE SEQUENCE [LARGE SCALE GENOMIC DNA]</scope>
    <source>
        <strain evidence="2 3">DSM 106830</strain>
    </source>
</reference>
<dbReference type="KEGG" id="rpon:G3256_17255"/>
<organism evidence="2 3">
    <name type="scientific">Roseobacter ponti</name>
    <dbReference type="NCBI Taxonomy" id="1891787"/>
    <lineage>
        <taxon>Bacteria</taxon>
        <taxon>Pseudomonadati</taxon>
        <taxon>Pseudomonadota</taxon>
        <taxon>Alphaproteobacteria</taxon>
        <taxon>Rhodobacterales</taxon>
        <taxon>Roseobacteraceae</taxon>
        <taxon>Roseobacter</taxon>
    </lineage>
</organism>
<evidence type="ECO:0000313" key="2">
    <source>
        <dbReference type="EMBL" id="QJF52796.1"/>
    </source>
</evidence>
<feature type="domain" description="N-acetyltransferase" evidence="1">
    <location>
        <begin position="1"/>
        <end position="152"/>
    </location>
</feature>
<dbReference type="EMBL" id="CP048788">
    <property type="protein sequence ID" value="QJF52796.1"/>
    <property type="molecule type" value="Genomic_DNA"/>
</dbReference>
<proteinExistence type="predicted"/>
<name>A0A858T0Q6_9RHOB</name>
<dbReference type="PROSITE" id="PS51186">
    <property type="entry name" value="GNAT"/>
    <property type="match status" value="1"/>
</dbReference>
<dbReference type="PANTHER" id="PTHR43451">
    <property type="entry name" value="ACETYLTRANSFERASE (GNAT) FAMILY PROTEIN"/>
    <property type="match status" value="1"/>
</dbReference>
<dbReference type="InterPro" id="IPR000182">
    <property type="entry name" value="GNAT_dom"/>
</dbReference>
<dbReference type="InterPro" id="IPR052564">
    <property type="entry name" value="N-acetyltrans/Recomb-assoc"/>
</dbReference>
<dbReference type="Pfam" id="PF13673">
    <property type="entry name" value="Acetyltransf_10"/>
    <property type="match status" value="1"/>
</dbReference>
<dbReference type="Proteomes" id="UP000503308">
    <property type="component" value="Chromosome"/>
</dbReference>
<dbReference type="InterPro" id="IPR016181">
    <property type="entry name" value="Acyl_CoA_acyltransferase"/>
</dbReference>
<accession>A0A858T0Q6</accession>
<protein>
    <submittedName>
        <fullName evidence="2">GNAT family N-acetyltransferase</fullName>
    </submittedName>
</protein>
<evidence type="ECO:0000259" key="1">
    <source>
        <dbReference type="PROSITE" id="PS51186"/>
    </source>
</evidence>
<sequence>MIRWTEPGCAPALAEVMFRAVREGESPYSEAQRAAWMPARPEPAGFATRLAGYDCAVAEAEGLAQGFMTLARDGYIDLAFILPQARGCGIFRALVDAIVARARLHDIPRLWTQASLMAEPAFQATGFQVIQRESVQRSGQHLPRALMERHLT</sequence>
<dbReference type="AlphaFoldDB" id="A0A858T0Q6"/>